<feature type="compositionally biased region" description="Low complexity" evidence="1">
    <location>
        <begin position="220"/>
        <end position="251"/>
    </location>
</feature>
<evidence type="ECO:0000313" key="3">
    <source>
        <dbReference type="EMBL" id="PRX92501.1"/>
    </source>
</evidence>
<name>A0A2T0PUD4_9ACTN</name>
<feature type="transmembrane region" description="Helical" evidence="2">
    <location>
        <begin position="25"/>
        <end position="43"/>
    </location>
</feature>
<dbReference type="EMBL" id="PVZC01000010">
    <property type="protein sequence ID" value="PRX92501.1"/>
    <property type="molecule type" value="Genomic_DNA"/>
</dbReference>
<keyword evidence="2" id="KW-1133">Transmembrane helix</keyword>
<evidence type="ECO:0000313" key="4">
    <source>
        <dbReference type="Proteomes" id="UP000237846"/>
    </source>
</evidence>
<feature type="compositionally biased region" description="Basic residues" evidence="1">
    <location>
        <begin position="289"/>
        <end position="305"/>
    </location>
</feature>
<evidence type="ECO:0000256" key="2">
    <source>
        <dbReference type="SAM" id="Phobius"/>
    </source>
</evidence>
<evidence type="ECO:0000256" key="1">
    <source>
        <dbReference type="SAM" id="MobiDB-lite"/>
    </source>
</evidence>
<accession>A0A2T0PUD4</accession>
<keyword evidence="2" id="KW-0472">Membrane</keyword>
<comment type="caution">
    <text evidence="3">The sequence shown here is derived from an EMBL/GenBank/DDBJ whole genome shotgun (WGS) entry which is preliminary data.</text>
</comment>
<feature type="transmembrane region" description="Helical" evidence="2">
    <location>
        <begin position="124"/>
        <end position="143"/>
    </location>
</feature>
<feature type="compositionally biased region" description="Basic and acidic residues" evidence="1">
    <location>
        <begin position="183"/>
        <end position="194"/>
    </location>
</feature>
<organism evidence="3 4">
    <name type="scientific">Allonocardiopsis opalescens</name>
    <dbReference type="NCBI Taxonomy" id="1144618"/>
    <lineage>
        <taxon>Bacteria</taxon>
        <taxon>Bacillati</taxon>
        <taxon>Actinomycetota</taxon>
        <taxon>Actinomycetes</taxon>
        <taxon>Streptosporangiales</taxon>
        <taxon>Allonocardiopsis</taxon>
    </lineage>
</organism>
<proteinExistence type="predicted"/>
<protein>
    <submittedName>
        <fullName evidence="3">Uncharacterized protein</fullName>
    </submittedName>
</protein>
<dbReference type="Proteomes" id="UP000237846">
    <property type="component" value="Unassembled WGS sequence"/>
</dbReference>
<feature type="region of interest" description="Disordered" evidence="1">
    <location>
        <begin position="183"/>
        <end position="305"/>
    </location>
</feature>
<reference evidence="3 4" key="1">
    <citation type="submission" date="2018-03" db="EMBL/GenBank/DDBJ databases">
        <title>Genomic Encyclopedia of Archaeal and Bacterial Type Strains, Phase II (KMG-II): from individual species to whole genera.</title>
        <authorList>
            <person name="Goeker M."/>
        </authorList>
    </citation>
    <scope>NUCLEOTIDE SEQUENCE [LARGE SCALE GENOMIC DNA]</scope>
    <source>
        <strain evidence="3 4">DSM 45601</strain>
    </source>
</reference>
<feature type="compositionally biased region" description="Basic and acidic residues" evidence="1">
    <location>
        <begin position="209"/>
        <end position="218"/>
    </location>
</feature>
<feature type="transmembrane region" description="Helical" evidence="2">
    <location>
        <begin position="49"/>
        <end position="67"/>
    </location>
</feature>
<feature type="transmembrane region" description="Helical" evidence="2">
    <location>
        <begin position="97"/>
        <end position="118"/>
    </location>
</feature>
<dbReference type="AlphaFoldDB" id="A0A2T0PUD4"/>
<gene>
    <name evidence="3" type="ORF">CLV72_110263</name>
</gene>
<keyword evidence="2" id="KW-0812">Transmembrane</keyword>
<keyword evidence="4" id="KW-1185">Reference proteome</keyword>
<sequence>MRDGRPGFWRSAASDLRIGGLRRQVLFLFPVPLALLAWLVLLVDRQPAVADWIVLIACTPAVAALLLGQLVPVRALPAGLAPEQAARRALRELGRTTALRLWMPMGALAVGFLASWVGGGYLPYLYALALSLPQLWLALPLRFQVDRVRRQLEADGNRSYLWQVLYTTEPLRRPPARVLSRLAERSAAAERPGEDAGTEPAAASAAAAERAEEAERSEVGAPAASAAEPAAAAEAGEAGPEAPAGPDSAAAEPDEDDPAPRPAAPDAITEPFARIVDPPAERAAPRTKSPVRPRVKRRRPQRSRR</sequence>